<organism evidence="1 2">
    <name type="scientific">Dorcoceras hygrometricum</name>
    <dbReference type="NCBI Taxonomy" id="472368"/>
    <lineage>
        <taxon>Eukaryota</taxon>
        <taxon>Viridiplantae</taxon>
        <taxon>Streptophyta</taxon>
        <taxon>Embryophyta</taxon>
        <taxon>Tracheophyta</taxon>
        <taxon>Spermatophyta</taxon>
        <taxon>Magnoliopsida</taxon>
        <taxon>eudicotyledons</taxon>
        <taxon>Gunneridae</taxon>
        <taxon>Pentapetalae</taxon>
        <taxon>asterids</taxon>
        <taxon>lamiids</taxon>
        <taxon>Lamiales</taxon>
        <taxon>Gesneriaceae</taxon>
        <taxon>Didymocarpoideae</taxon>
        <taxon>Trichosporeae</taxon>
        <taxon>Loxocarpinae</taxon>
        <taxon>Dorcoceras</taxon>
    </lineage>
</organism>
<reference evidence="1 2" key="1">
    <citation type="journal article" date="2015" name="Proc. Natl. Acad. Sci. U.S.A.">
        <title>The resurrection genome of Boea hygrometrica: A blueprint for survival of dehydration.</title>
        <authorList>
            <person name="Xiao L."/>
            <person name="Yang G."/>
            <person name="Zhang L."/>
            <person name="Yang X."/>
            <person name="Zhao S."/>
            <person name="Ji Z."/>
            <person name="Zhou Q."/>
            <person name="Hu M."/>
            <person name="Wang Y."/>
            <person name="Chen M."/>
            <person name="Xu Y."/>
            <person name="Jin H."/>
            <person name="Xiao X."/>
            <person name="Hu G."/>
            <person name="Bao F."/>
            <person name="Hu Y."/>
            <person name="Wan P."/>
            <person name="Li L."/>
            <person name="Deng X."/>
            <person name="Kuang T."/>
            <person name="Xiang C."/>
            <person name="Zhu J.K."/>
            <person name="Oliver M.J."/>
            <person name="He Y."/>
        </authorList>
    </citation>
    <scope>NUCLEOTIDE SEQUENCE [LARGE SCALE GENOMIC DNA]</scope>
    <source>
        <strain evidence="2">cv. XS01</strain>
    </source>
</reference>
<proteinExistence type="predicted"/>
<keyword evidence="2" id="KW-1185">Reference proteome</keyword>
<gene>
    <name evidence="1" type="ORF">F511_31245</name>
</gene>
<dbReference type="AlphaFoldDB" id="A0A2Z7B8V3"/>
<protein>
    <submittedName>
        <fullName evidence="1">Pectinesterase 35</fullName>
    </submittedName>
</protein>
<accession>A0A2Z7B8V3</accession>
<dbReference type="Proteomes" id="UP000250235">
    <property type="component" value="Unassembled WGS sequence"/>
</dbReference>
<evidence type="ECO:0000313" key="2">
    <source>
        <dbReference type="Proteomes" id="UP000250235"/>
    </source>
</evidence>
<dbReference type="EMBL" id="KV010177">
    <property type="protein sequence ID" value="KZV28120.1"/>
    <property type="molecule type" value="Genomic_DNA"/>
</dbReference>
<evidence type="ECO:0000313" key="1">
    <source>
        <dbReference type="EMBL" id="KZV28120.1"/>
    </source>
</evidence>
<name>A0A2Z7B8V3_9LAMI</name>
<sequence>MEISACLELSSFGFSRVCASWTQLRDVMVTLSRSGWNISWISSGVCDDLGTVDHIGSVSDPSWLYATLSTRAGQLSIVLDTRSVSPELVQRGLRSRTSLELEGGRTEIIDEDMPLWILSVDHRLLGYSFELLVPPVTMHCILLCHCYLLAVYVLSVLGFDHCPSGAVWLFVCHAGFPGSSAGHGGDSAGGAP</sequence>